<feature type="non-terminal residue" evidence="1">
    <location>
        <position position="114"/>
    </location>
</feature>
<accession>A0ABN9Q0B1</accession>
<feature type="non-terminal residue" evidence="1">
    <location>
        <position position="1"/>
    </location>
</feature>
<gene>
    <name evidence="1" type="ORF">PCOR1329_LOCUS5891</name>
</gene>
<evidence type="ECO:0000313" key="2">
    <source>
        <dbReference type="Proteomes" id="UP001189429"/>
    </source>
</evidence>
<dbReference type="Proteomes" id="UP001189429">
    <property type="component" value="Unassembled WGS sequence"/>
</dbReference>
<name>A0ABN9Q0B1_9DINO</name>
<reference evidence="1" key="1">
    <citation type="submission" date="2023-10" db="EMBL/GenBank/DDBJ databases">
        <authorList>
            <person name="Chen Y."/>
            <person name="Shah S."/>
            <person name="Dougan E. K."/>
            <person name="Thang M."/>
            <person name="Chan C."/>
        </authorList>
    </citation>
    <scope>NUCLEOTIDE SEQUENCE [LARGE SCALE GENOMIC DNA]</scope>
</reference>
<keyword evidence="2" id="KW-1185">Reference proteome</keyword>
<sequence>DGSQLREGLCNSLLTSTLHLGDMLHQLTLNIVQKCPKSSVVFLLHCFSVLCCCLGRGSSHLCLPPLDLQGQALGLLLCQLRVLCGLGVHELLDLHHLLWVRAAACLLGCQLVLQ</sequence>
<proteinExistence type="predicted"/>
<protein>
    <submittedName>
        <fullName evidence="1">Uncharacterized protein</fullName>
    </submittedName>
</protein>
<evidence type="ECO:0000313" key="1">
    <source>
        <dbReference type="EMBL" id="CAK0796520.1"/>
    </source>
</evidence>
<organism evidence="1 2">
    <name type="scientific">Prorocentrum cordatum</name>
    <dbReference type="NCBI Taxonomy" id="2364126"/>
    <lineage>
        <taxon>Eukaryota</taxon>
        <taxon>Sar</taxon>
        <taxon>Alveolata</taxon>
        <taxon>Dinophyceae</taxon>
        <taxon>Prorocentrales</taxon>
        <taxon>Prorocentraceae</taxon>
        <taxon>Prorocentrum</taxon>
    </lineage>
</organism>
<dbReference type="EMBL" id="CAUYUJ010001561">
    <property type="protein sequence ID" value="CAK0796520.1"/>
    <property type="molecule type" value="Genomic_DNA"/>
</dbReference>
<comment type="caution">
    <text evidence="1">The sequence shown here is derived from an EMBL/GenBank/DDBJ whole genome shotgun (WGS) entry which is preliminary data.</text>
</comment>